<reference evidence="4" key="1">
    <citation type="journal article" date="2019" name="Int. J. Syst. Evol. Microbiol.">
        <title>The Global Catalogue of Microorganisms (GCM) 10K type strain sequencing project: providing services to taxonomists for standard genome sequencing and annotation.</title>
        <authorList>
            <consortium name="The Broad Institute Genomics Platform"/>
            <consortium name="The Broad Institute Genome Sequencing Center for Infectious Disease"/>
            <person name="Wu L."/>
            <person name="Ma J."/>
        </authorList>
    </citation>
    <scope>NUCLEOTIDE SEQUENCE [LARGE SCALE GENOMIC DNA]</scope>
    <source>
        <strain evidence="4">CGMCC 1.12922</strain>
    </source>
</reference>
<dbReference type="InterPro" id="IPR049625">
    <property type="entry name" value="Glyco_transf_61_cat"/>
</dbReference>
<dbReference type="Pfam" id="PF05050">
    <property type="entry name" value="Methyltransf_21"/>
    <property type="match status" value="1"/>
</dbReference>
<protein>
    <recommendedName>
        <fullName evidence="5">Methyltransferase FkbM domain-containing protein</fullName>
    </recommendedName>
</protein>
<comment type="caution">
    <text evidence="3">The sequence shown here is derived from an EMBL/GenBank/DDBJ whole genome shotgun (WGS) entry which is preliminary data.</text>
</comment>
<dbReference type="NCBIfam" id="TIGR01444">
    <property type="entry name" value="fkbM_fam"/>
    <property type="match status" value="1"/>
</dbReference>
<accession>A0ABQ1Q9Y9</accession>
<feature type="domain" description="Methyltransferase FkbM" evidence="2">
    <location>
        <begin position="76"/>
        <end position="213"/>
    </location>
</feature>
<evidence type="ECO:0000259" key="2">
    <source>
        <dbReference type="Pfam" id="PF05050"/>
    </source>
</evidence>
<organism evidence="3 4">
    <name type="scientific">Sinisalibacter lacisalsi</name>
    <dbReference type="NCBI Taxonomy" id="1526570"/>
    <lineage>
        <taxon>Bacteria</taxon>
        <taxon>Pseudomonadati</taxon>
        <taxon>Pseudomonadota</taxon>
        <taxon>Alphaproteobacteria</taxon>
        <taxon>Rhodobacterales</taxon>
        <taxon>Roseobacteraceae</taxon>
        <taxon>Sinisalibacter</taxon>
    </lineage>
</organism>
<dbReference type="Pfam" id="PF04577">
    <property type="entry name" value="Glyco_transf_61"/>
    <property type="match status" value="1"/>
</dbReference>
<dbReference type="InterPro" id="IPR006342">
    <property type="entry name" value="FkbM_mtfrase"/>
</dbReference>
<keyword evidence="4" id="KW-1185">Reference proteome</keyword>
<name>A0ABQ1Q9Y9_9RHOB</name>
<feature type="domain" description="Glycosyltransferase 61 catalytic" evidence="1">
    <location>
        <begin position="316"/>
        <end position="486"/>
    </location>
</feature>
<evidence type="ECO:0000313" key="3">
    <source>
        <dbReference type="EMBL" id="GGD19572.1"/>
    </source>
</evidence>
<evidence type="ECO:0000313" key="4">
    <source>
        <dbReference type="Proteomes" id="UP000617355"/>
    </source>
</evidence>
<evidence type="ECO:0000259" key="1">
    <source>
        <dbReference type="Pfam" id="PF04577"/>
    </source>
</evidence>
<dbReference type="Proteomes" id="UP000617355">
    <property type="component" value="Unassembled WGS sequence"/>
</dbReference>
<sequence>MTADQMEYAALCKGVRVPHSPFLTETRIARIREERYEGDEIAGALTVVRRGDRVLELGAGLGIVGAVTARNAAPEAVLSFEANPELIPHIRELHRMNGLEDTVELRNQVLVSAMERPDTVTFHLHNSFLGSSLAENTSRKTRPVDVPTAEYRAVLEDFRPTVLIMDIEGGELDFLKHADLSGIRAVVVEFHPKVYGKEGMQACKRILRNAGFEKLDGPSTRLVWTCARADRGASPPDPLGGWSHGLRTITGAIVQAPRRREKYTPSGVMEQDGTDVPDAAVWHGKRRTHEPFAAPASVAEEIPGTWLWGGTLWSYFAHFIVESSGRLWALDHLETPPDGILFIPRRDSQDTDLSQFQIAFFQALGIDLPIRVVTDSARVENLVVPGQGFGLGEISAGTPAFRDFIHNRFGSDVEPEGSDKLYISRSRLGPNRGKLLGEEQIEEALASQGYEIFHPQLHDMRTQISRYKAARKVVAAEGSALHLFAFVGRADQKVALIPRRRSGATTHIITHLEGFTGAAPTVLKVLRDVWQPVSTKRKRLAVGEPDLQLLQAELARAGFIDEGPAWPPLEPDAIRAFLGDGFEATGETLLPG</sequence>
<proteinExistence type="predicted"/>
<dbReference type="Gene3D" id="3.40.50.150">
    <property type="entry name" value="Vaccinia Virus protein VP39"/>
    <property type="match status" value="1"/>
</dbReference>
<evidence type="ECO:0008006" key="5">
    <source>
        <dbReference type="Google" id="ProtNLM"/>
    </source>
</evidence>
<gene>
    <name evidence="3" type="ORF">GCM10011358_00200</name>
</gene>
<dbReference type="SUPFAM" id="SSF53335">
    <property type="entry name" value="S-adenosyl-L-methionine-dependent methyltransferases"/>
    <property type="match status" value="1"/>
</dbReference>
<dbReference type="InterPro" id="IPR029063">
    <property type="entry name" value="SAM-dependent_MTases_sf"/>
</dbReference>
<dbReference type="EMBL" id="BMGI01000001">
    <property type="protein sequence ID" value="GGD19572.1"/>
    <property type="molecule type" value="Genomic_DNA"/>
</dbReference>